<feature type="transmembrane region" description="Helical" evidence="2">
    <location>
        <begin position="144"/>
        <end position="167"/>
    </location>
</feature>
<dbReference type="PANTHER" id="PTHR42083:SF1">
    <property type="entry name" value="MARVEL DOMAIN-CONTAINING PROTEIN"/>
    <property type="match status" value="1"/>
</dbReference>
<dbReference type="Proteomes" id="UP000572817">
    <property type="component" value="Unassembled WGS sequence"/>
</dbReference>
<evidence type="ECO:0000256" key="1">
    <source>
        <dbReference type="SAM" id="MobiDB-lite"/>
    </source>
</evidence>
<evidence type="ECO:0000313" key="4">
    <source>
        <dbReference type="Proteomes" id="UP000572817"/>
    </source>
</evidence>
<gene>
    <name evidence="3" type="ORF">GTA08_BOTSDO00478</name>
</gene>
<dbReference type="OrthoDB" id="5363290at2759"/>
<reference evidence="3" key="1">
    <citation type="submission" date="2020-04" db="EMBL/GenBank/DDBJ databases">
        <title>Genome Assembly and Annotation of Botryosphaeria dothidea sdau 11-99, a Latent Pathogen of Apple Fruit Ring Rot in China.</title>
        <authorList>
            <person name="Yu C."/>
            <person name="Diao Y."/>
            <person name="Lu Q."/>
            <person name="Zhao J."/>
            <person name="Cui S."/>
            <person name="Peng C."/>
            <person name="He B."/>
            <person name="Liu H."/>
        </authorList>
    </citation>
    <scope>NUCLEOTIDE SEQUENCE [LARGE SCALE GENOMIC DNA]</scope>
    <source>
        <strain evidence="3">Sdau11-99</strain>
    </source>
</reference>
<protein>
    <recommendedName>
        <fullName evidence="5">MARVEL domain-containing protein</fullName>
    </recommendedName>
</protein>
<dbReference type="PANTHER" id="PTHR42083">
    <property type="entry name" value="MARVEL DOMAIN-CONTAINING PROTEIN"/>
    <property type="match status" value="1"/>
</dbReference>
<sequence>MKGERDSSRLTRRPDIHSHPQTPTTTTTSSTSNHPSLTPSRKTTAMPPARPARAANAMLDQYWHPSGLCGLLARTALRTSQFAFAFAALAAGLYGADLARATHSSTHAPTNWIYAEVCAALSALTCVVHCFATVTNVAWCVWDFAVCDFAVCVLWAAAFGVFGPAFLGGRAEGDAGEEWGLTGDVRRMRMAVGVDAAK</sequence>
<evidence type="ECO:0000313" key="3">
    <source>
        <dbReference type="EMBL" id="KAF4313014.1"/>
    </source>
</evidence>
<name>A0A8H4N6H3_9PEZI</name>
<feature type="region of interest" description="Disordered" evidence="1">
    <location>
        <begin position="1"/>
        <end position="50"/>
    </location>
</feature>
<feature type="compositionally biased region" description="Basic and acidic residues" evidence="1">
    <location>
        <begin position="1"/>
        <end position="18"/>
    </location>
</feature>
<feature type="transmembrane region" description="Helical" evidence="2">
    <location>
        <begin position="112"/>
        <end position="132"/>
    </location>
</feature>
<feature type="compositionally biased region" description="Low complexity" evidence="1">
    <location>
        <begin position="19"/>
        <end position="50"/>
    </location>
</feature>
<comment type="caution">
    <text evidence="3">The sequence shown here is derived from an EMBL/GenBank/DDBJ whole genome shotgun (WGS) entry which is preliminary data.</text>
</comment>
<accession>A0A8H4N6H3</accession>
<keyword evidence="4" id="KW-1185">Reference proteome</keyword>
<dbReference type="AlphaFoldDB" id="A0A8H4N6H3"/>
<keyword evidence="2" id="KW-0812">Transmembrane</keyword>
<organism evidence="3 4">
    <name type="scientific">Botryosphaeria dothidea</name>
    <dbReference type="NCBI Taxonomy" id="55169"/>
    <lineage>
        <taxon>Eukaryota</taxon>
        <taxon>Fungi</taxon>
        <taxon>Dikarya</taxon>
        <taxon>Ascomycota</taxon>
        <taxon>Pezizomycotina</taxon>
        <taxon>Dothideomycetes</taxon>
        <taxon>Dothideomycetes incertae sedis</taxon>
        <taxon>Botryosphaeriales</taxon>
        <taxon>Botryosphaeriaceae</taxon>
        <taxon>Botryosphaeria</taxon>
    </lineage>
</organism>
<evidence type="ECO:0008006" key="5">
    <source>
        <dbReference type="Google" id="ProtNLM"/>
    </source>
</evidence>
<dbReference type="EMBL" id="WWBZ02000001">
    <property type="protein sequence ID" value="KAF4313014.1"/>
    <property type="molecule type" value="Genomic_DNA"/>
</dbReference>
<proteinExistence type="predicted"/>
<evidence type="ECO:0000256" key="2">
    <source>
        <dbReference type="SAM" id="Phobius"/>
    </source>
</evidence>
<feature type="transmembrane region" description="Helical" evidence="2">
    <location>
        <begin position="82"/>
        <end position="100"/>
    </location>
</feature>
<keyword evidence="2" id="KW-1133">Transmembrane helix</keyword>
<keyword evidence="2" id="KW-0472">Membrane</keyword>